<comment type="caution">
    <text evidence="1">The sequence shown here is derived from an EMBL/GenBank/DDBJ whole genome shotgun (WGS) entry which is preliminary data.</text>
</comment>
<name>A0AAP0MRY8_9ROSI</name>
<protein>
    <submittedName>
        <fullName evidence="1">Uncharacterized protein</fullName>
    </submittedName>
</protein>
<sequence>MGNLPIRFWNNVVKGYSEGEAPATNEAKESNHVLRKLEKRKKIARLTHILRSSLIHLGERAGILHEEDTGEEGQAGGGAGVA</sequence>
<keyword evidence="2" id="KW-1185">Reference proteome</keyword>
<organism evidence="1 2">
    <name type="scientific">Citrus x changshan-huyou</name>
    <dbReference type="NCBI Taxonomy" id="2935761"/>
    <lineage>
        <taxon>Eukaryota</taxon>
        <taxon>Viridiplantae</taxon>
        <taxon>Streptophyta</taxon>
        <taxon>Embryophyta</taxon>
        <taxon>Tracheophyta</taxon>
        <taxon>Spermatophyta</taxon>
        <taxon>Magnoliopsida</taxon>
        <taxon>eudicotyledons</taxon>
        <taxon>Gunneridae</taxon>
        <taxon>Pentapetalae</taxon>
        <taxon>rosids</taxon>
        <taxon>malvids</taxon>
        <taxon>Sapindales</taxon>
        <taxon>Rutaceae</taxon>
        <taxon>Aurantioideae</taxon>
        <taxon>Citrus</taxon>
    </lineage>
</organism>
<evidence type="ECO:0000313" key="1">
    <source>
        <dbReference type="EMBL" id="KAK9222195.1"/>
    </source>
</evidence>
<reference evidence="1 2" key="1">
    <citation type="submission" date="2024-05" db="EMBL/GenBank/DDBJ databases">
        <title>Haplotype-resolved chromosome-level genome assembly of Huyou (Citrus changshanensis).</title>
        <authorList>
            <person name="Miao C."/>
            <person name="Chen W."/>
            <person name="Wu Y."/>
            <person name="Wang L."/>
            <person name="Zhao S."/>
            <person name="Grierson D."/>
            <person name="Xu C."/>
            <person name="Chen K."/>
        </authorList>
    </citation>
    <scope>NUCLEOTIDE SEQUENCE [LARGE SCALE GENOMIC DNA]</scope>
    <source>
        <strain evidence="1">01-14</strain>
        <tissue evidence="1">Leaf</tissue>
    </source>
</reference>
<evidence type="ECO:0000313" key="2">
    <source>
        <dbReference type="Proteomes" id="UP001428341"/>
    </source>
</evidence>
<dbReference type="EMBL" id="JBCGBO010000002">
    <property type="protein sequence ID" value="KAK9222195.1"/>
    <property type="molecule type" value="Genomic_DNA"/>
</dbReference>
<proteinExistence type="predicted"/>
<dbReference type="AlphaFoldDB" id="A0AAP0MRY8"/>
<accession>A0AAP0MRY8</accession>
<dbReference type="Proteomes" id="UP001428341">
    <property type="component" value="Unassembled WGS sequence"/>
</dbReference>
<gene>
    <name evidence="1" type="ORF">WN944_010627</name>
</gene>